<evidence type="ECO:0000313" key="1">
    <source>
        <dbReference type="EMBL" id="KAK9321140.1"/>
    </source>
</evidence>
<comment type="caution">
    <text evidence="1">The sequence shown here is derived from an EMBL/GenBank/DDBJ whole genome shotgun (WGS) entry which is preliminary data.</text>
</comment>
<reference evidence="2" key="1">
    <citation type="journal article" date="2024" name="Front. Bioeng. Biotechnol.">
        <title>Genome-scale model development and genomic sequencing of the oleaginous clade Lipomyces.</title>
        <authorList>
            <person name="Czajka J.J."/>
            <person name="Han Y."/>
            <person name="Kim J."/>
            <person name="Mondo S.J."/>
            <person name="Hofstad B.A."/>
            <person name="Robles A."/>
            <person name="Haridas S."/>
            <person name="Riley R."/>
            <person name="LaButti K."/>
            <person name="Pangilinan J."/>
            <person name="Andreopoulos W."/>
            <person name="Lipzen A."/>
            <person name="Yan J."/>
            <person name="Wang M."/>
            <person name="Ng V."/>
            <person name="Grigoriev I.V."/>
            <person name="Spatafora J.W."/>
            <person name="Magnuson J.K."/>
            <person name="Baker S.E."/>
            <person name="Pomraning K.R."/>
        </authorList>
    </citation>
    <scope>NUCLEOTIDE SEQUENCE [LARGE SCALE GENOMIC DNA]</scope>
    <source>
        <strain evidence="2">CBS 10300</strain>
    </source>
</reference>
<proteinExistence type="predicted"/>
<dbReference type="EMBL" id="MU970106">
    <property type="protein sequence ID" value="KAK9321140.1"/>
    <property type="molecule type" value="Genomic_DNA"/>
</dbReference>
<organism evidence="1 2">
    <name type="scientific">Lipomyces orientalis</name>
    <dbReference type="NCBI Taxonomy" id="1233043"/>
    <lineage>
        <taxon>Eukaryota</taxon>
        <taxon>Fungi</taxon>
        <taxon>Dikarya</taxon>
        <taxon>Ascomycota</taxon>
        <taxon>Saccharomycotina</taxon>
        <taxon>Lipomycetes</taxon>
        <taxon>Lipomycetales</taxon>
        <taxon>Lipomycetaceae</taxon>
        <taxon>Lipomyces</taxon>
    </lineage>
</organism>
<keyword evidence="2" id="KW-1185">Reference proteome</keyword>
<sequence length="76" mass="8688">MDLCIRLPGGVISNAWCISFSLLSIILFFKNRPFVFVLYLLDGLIDSSSFITVLYKFGRLTRCLLVLHQLFITDIS</sequence>
<evidence type="ECO:0000313" key="2">
    <source>
        <dbReference type="Proteomes" id="UP001489719"/>
    </source>
</evidence>
<accession>A0ACC3TIX1</accession>
<protein>
    <submittedName>
        <fullName evidence="1">Uncharacterized protein</fullName>
    </submittedName>
</protein>
<gene>
    <name evidence="1" type="ORF">V1517DRAFT_327323</name>
</gene>
<name>A0ACC3TIX1_9ASCO</name>
<dbReference type="Proteomes" id="UP001489719">
    <property type="component" value="Unassembled WGS sequence"/>
</dbReference>